<evidence type="ECO:0000313" key="2">
    <source>
        <dbReference type="Proteomes" id="UP000186102"/>
    </source>
</evidence>
<proteinExistence type="predicted"/>
<dbReference type="STRING" id="1888891.DSOL_2917"/>
<gene>
    <name evidence="1" type="ORF">DSOL_2917</name>
</gene>
<reference evidence="1 2" key="1">
    <citation type="submission" date="2016-09" db="EMBL/GenBank/DDBJ databases">
        <title>Complete genome of Desulfosporosinus sp. OL.</title>
        <authorList>
            <person name="Mardanov A."/>
            <person name="Beletsky A."/>
            <person name="Panova A."/>
            <person name="Karnachuk O."/>
            <person name="Ravin N."/>
        </authorList>
    </citation>
    <scope>NUCLEOTIDE SEQUENCE [LARGE SCALE GENOMIC DNA]</scope>
    <source>
        <strain evidence="1 2">OL</strain>
    </source>
</reference>
<organism evidence="1 2">
    <name type="scientific">Desulfosporosinus metallidurans</name>
    <dbReference type="NCBI Taxonomy" id="1888891"/>
    <lineage>
        <taxon>Bacteria</taxon>
        <taxon>Bacillati</taxon>
        <taxon>Bacillota</taxon>
        <taxon>Clostridia</taxon>
        <taxon>Eubacteriales</taxon>
        <taxon>Desulfitobacteriaceae</taxon>
        <taxon>Desulfosporosinus</taxon>
    </lineage>
</organism>
<keyword evidence="2" id="KW-1185">Reference proteome</keyword>
<evidence type="ECO:0000313" key="1">
    <source>
        <dbReference type="EMBL" id="OLN30799.1"/>
    </source>
</evidence>
<dbReference type="AlphaFoldDB" id="A0A1Q8QTX4"/>
<protein>
    <submittedName>
        <fullName evidence="1">Uncharacterized protein</fullName>
    </submittedName>
</protein>
<name>A0A1Q8QTX4_9FIRM</name>
<dbReference type="EMBL" id="MLBF01000022">
    <property type="protein sequence ID" value="OLN30799.1"/>
    <property type="molecule type" value="Genomic_DNA"/>
</dbReference>
<dbReference type="Proteomes" id="UP000186102">
    <property type="component" value="Unassembled WGS sequence"/>
</dbReference>
<comment type="caution">
    <text evidence="1">The sequence shown here is derived from an EMBL/GenBank/DDBJ whole genome shotgun (WGS) entry which is preliminary data.</text>
</comment>
<accession>A0A1Q8QTX4</accession>
<sequence length="46" mass="5316">MDVEWAEAKKKCRLNEETMKMAKEMGLNPRSLIKNIPSKSESGRHL</sequence>